<dbReference type="SUPFAM" id="SSF50182">
    <property type="entry name" value="Sm-like ribonucleoproteins"/>
    <property type="match status" value="1"/>
</dbReference>
<keyword evidence="4" id="KW-0460">Magnesium</keyword>
<dbReference type="FunFam" id="3.40.50.1000:FF:000086">
    <property type="entry name" value="LD24878p"/>
    <property type="match status" value="1"/>
</dbReference>
<dbReference type="PANTHER" id="PTHR12103">
    <property type="entry name" value="5'-NUCLEOTIDASE DOMAIN-CONTAINING"/>
    <property type="match status" value="1"/>
</dbReference>
<reference evidence="8" key="1">
    <citation type="journal article" date="2020" name="G3 (Bethesda)">
        <title>High-Quality Assemblies for Three Invasive Social Wasps from the &lt;i&gt;Vespula&lt;/i&gt; Genus.</title>
        <authorList>
            <person name="Harrop T.W.R."/>
            <person name="Guhlin J."/>
            <person name="McLaughlin G.M."/>
            <person name="Permina E."/>
            <person name="Stockwell P."/>
            <person name="Gilligan J."/>
            <person name="Le Lec M.F."/>
            <person name="Gruber M.A.M."/>
            <person name="Quinn O."/>
            <person name="Lovegrove M."/>
            <person name="Duncan E.J."/>
            <person name="Remnant E.J."/>
            <person name="Van Eeckhoven J."/>
            <person name="Graham B."/>
            <person name="Knapp R.A."/>
            <person name="Langford K.W."/>
            <person name="Kronenberg Z."/>
            <person name="Press M.O."/>
            <person name="Eacker S.M."/>
            <person name="Wilson-Rankin E.E."/>
            <person name="Purcell J."/>
            <person name="Lester P.J."/>
            <person name="Dearden P.K."/>
        </authorList>
    </citation>
    <scope>NUCLEOTIDE SEQUENCE</scope>
    <source>
        <strain evidence="8">Linc-1</strain>
    </source>
</reference>
<dbReference type="InterPro" id="IPR023214">
    <property type="entry name" value="HAD_sf"/>
</dbReference>
<protein>
    <recommendedName>
        <fullName evidence="6">5'-nucleotidase domain-containing protein 1</fullName>
    </recommendedName>
</protein>
<dbReference type="SUPFAM" id="SSF56784">
    <property type="entry name" value="HAD-like"/>
    <property type="match status" value="1"/>
</dbReference>
<dbReference type="PANTHER" id="PTHR12103:SF38">
    <property type="entry name" value="5'-NUCLEOTIDASE DOMAIN-CONTAINING PROTEIN 1"/>
    <property type="match status" value="1"/>
</dbReference>
<dbReference type="NCBIfam" id="TIGR02244">
    <property type="entry name" value="HAD-IG-Ncltidse"/>
    <property type="match status" value="1"/>
</dbReference>
<dbReference type="AlphaFoldDB" id="A0A834NNR9"/>
<evidence type="ECO:0000256" key="4">
    <source>
        <dbReference type="ARBA" id="ARBA00022842"/>
    </source>
</evidence>
<keyword evidence="3" id="KW-0378">Hydrolase</keyword>
<dbReference type="InterPro" id="IPR008380">
    <property type="entry name" value="HAD-SF_hydro_IG_5-nucl"/>
</dbReference>
<proteinExistence type="inferred from homology"/>
<dbReference type="GO" id="GO:0046872">
    <property type="term" value="F:metal ion binding"/>
    <property type="evidence" value="ECO:0007669"/>
    <property type="project" value="UniProtKB-KW"/>
</dbReference>
<comment type="caution">
    <text evidence="8">The sequence shown here is derived from an EMBL/GenBank/DDBJ whole genome shotgun (WGS) entry which is preliminary data.</text>
</comment>
<dbReference type="GO" id="GO:0008253">
    <property type="term" value="F:5'-nucleotidase activity"/>
    <property type="evidence" value="ECO:0007669"/>
    <property type="project" value="TreeGrafter"/>
</dbReference>
<feature type="domain" description="Sm" evidence="7">
    <location>
        <begin position="18"/>
        <end position="83"/>
    </location>
</feature>
<dbReference type="InterPro" id="IPR001163">
    <property type="entry name" value="Sm_dom_euk/arc"/>
</dbReference>
<evidence type="ECO:0000256" key="5">
    <source>
        <dbReference type="ARBA" id="ARBA00022990"/>
    </source>
</evidence>
<name>A0A834NNR9_VESGE</name>
<dbReference type="InterPro" id="IPR010920">
    <property type="entry name" value="LSM_dom_sf"/>
</dbReference>
<accession>A0A834NNR9</accession>
<dbReference type="InterPro" id="IPR036412">
    <property type="entry name" value="HAD-like_sf"/>
</dbReference>
<dbReference type="Gene3D" id="2.30.30.100">
    <property type="match status" value="1"/>
</dbReference>
<sequence length="565" mass="65973">MYQNSPREKYYFYNSLSILLKAVENKQTTIDLRNEASVYGTVEHVDAYMNVVMKDCLFTDPRGDEFPFEMFFVQARNIRFVQIPPKLQLFTNNLMYDKIVKQSLFRFVDKCSCYVKRASNQTFSCVSSKINMSTFKISDYDCIGFDLDNTLLKYKITNLVHLEYEILANYLVEEKGYNRKYLLKPLNDKDLDFMQKGLFLDFDRGNILRISPDGKIQRACHGSKLMSIDKIKEIYPEQRWQVMDIFSNDMLATWNEPLSMKMRSLLDYFDIPSALIFARAVDTLDEENNKPLDIYNIWPDMLSGLIWMFDPKHFELDEGKFFPALKKNPDKYLHKCNPETISWIREMKKDKITFLITGSNIDFVDLTATYTLGENWRSLFDIVICYAKKPGFFIQGQPFMTVINNKEVDIISSNELLRGNVYSRGNWKELLEFFSRISHKQNPRCIYIGDNLIQDIYVPKAYGNCDTIALVEEQMSEGMIHQCLSHLDDKILNSTIWGSYFCLKDTALNVDSIWGYIIKSYSEICIPSIDLITKNDAPESFTPFNKDKKNYSGYYPAVPLSISDF</sequence>
<dbReference type="Pfam" id="PF05761">
    <property type="entry name" value="5_nucleotid"/>
    <property type="match status" value="1"/>
</dbReference>
<dbReference type="EMBL" id="JACSDZ010000002">
    <property type="protein sequence ID" value="KAF7414745.1"/>
    <property type="molecule type" value="Genomic_DNA"/>
</dbReference>
<keyword evidence="9" id="KW-1185">Reference proteome</keyword>
<organism evidence="8 9">
    <name type="scientific">Vespula germanica</name>
    <name type="common">German yellow jacket</name>
    <name type="synonym">Paravespula germanica</name>
    <dbReference type="NCBI Taxonomy" id="30212"/>
    <lineage>
        <taxon>Eukaryota</taxon>
        <taxon>Metazoa</taxon>
        <taxon>Ecdysozoa</taxon>
        <taxon>Arthropoda</taxon>
        <taxon>Hexapoda</taxon>
        <taxon>Insecta</taxon>
        <taxon>Pterygota</taxon>
        <taxon>Neoptera</taxon>
        <taxon>Endopterygota</taxon>
        <taxon>Hymenoptera</taxon>
        <taxon>Apocrita</taxon>
        <taxon>Aculeata</taxon>
        <taxon>Vespoidea</taxon>
        <taxon>Vespidae</taxon>
        <taxon>Vespinae</taxon>
        <taxon>Vespula</taxon>
    </lineage>
</organism>
<gene>
    <name evidence="8" type="ORF">HZH68_003234</name>
</gene>
<evidence type="ECO:0000256" key="1">
    <source>
        <dbReference type="ARBA" id="ARBA00009589"/>
    </source>
</evidence>
<dbReference type="Pfam" id="PF01423">
    <property type="entry name" value="LSM"/>
    <property type="match status" value="1"/>
</dbReference>
<evidence type="ECO:0000313" key="9">
    <source>
        <dbReference type="Proteomes" id="UP000617340"/>
    </source>
</evidence>
<evidence type="ECO:0000313" key="8">
    <source>
        <dbReference type="EMBL" id="KAF7414745.1"/>
    </source>
</evidence>
<dbReference type="CDD" id="cd01733">
    <property type="entry name" value="LSm10"/>
    <property type="match status" value="1"/>
</dbReference>
<dbReference type="SMART" id="SM00651">
    <property type="entry name" value="Sm"/>
    <property type="match status" value="1"/>
</dbReference>
<keyword evidence="5" id="KW-0007">Acetylation</keyword>
<comment type="similarity">
    <text evidence="1">Belongs to the 5'(3')-deoxyribonucleotidase family.</text>
</comment>
<dbReference type="Gene3D" id="3.40.50.1000">
    <property type="entry name" value="HAD superfamily/HAD-like"/>
    <property type="match status" value="1"/>
</dbReference>
<keyword evidence="2" id="KW-0479">Metal-binding</keyword>
<evidence type="ECO:0000256" key="6">
    <source>
        <dbReference type="ARBA" id="ARBA00069357"/>
    </source>
</evidence>
<evidence type="ECO:0000259" key="7">
    <source>
        <dbReference type="SMART" id="SM00651"/>
    </source>
</evidence>
<dbReference type="Proteomes" id="UP000617340">
    <property type="component" value="Unassembled WGS sequence"/>
</dbReference>
<evidence type="ECO:0000256" key="3">
    <source>
        <dbReference type="ARBA" id="ARBA00022801"/>
    </source>
</evidence>
<evidence type="ECO:0000256" key="2">
    <source>
        <dbReference type="ARBA" id="ARBA00022723"/>
    </source>
</evidence>